<keyword evidence="3" id="KW-1185">Reference proteome</keyword>
<evidence type="ECO:0000313" key="3">
    <source>
        <dbReference type="Proteomes" id="UP000242662"/>
    </source>
</evidence>
<dbReference type="InterPro" id="IPR021145">
    <property type="entry name" value="Portal_protein_SPP1_Gp6-like"/>
</dbReference>
<dbReference type="STRING" id="1464122.SAMN05421737_104130"/>
<evidence type="ECO:0000256" key="1">
    <source>
        <dbReference type="SAM" id="MobiDB-lite"/>
    </source>
</evidence>
<organism evidence="2 3">
    <name type="scientific">Shouchella lonarensis</name>
    <dbReference type="NCBI Taxonomy" id="1464122"/>
    <lineage>
        <taxon>Bacteria</taxon>
        <taxon>Bacillati</taxon>
        <taxon>Bacillota</taxon>
        <taxon>Bacilli</taxon>
        <taxon>Bacillales</taxon>
        <taxon>Bacillaceae</taxon>
        <taxon>Shouchella</taxon>
    </lineage>
</organism>
<dbReference type="Pfam" id="PF05133">
    <property type="entry name" value="SPP1_portal"/>
    <property type="match status" value="1"/>
</dbReference>
<accession>A0A1G6HSU9</accession>
<protein>
    <submittedName>
        <fullName evidence="2">Phage portal protein, SPP1 family</fullName>
    </submittedName>
</protein>
<dbReference type="RefSeq" id="WP_090775253.1">
    <property type="nucleotide sequence ID" value="NZ_FMYM01000004.1"/>
</dbReference>
<feature type="region of interest" description="Disordered" evidence="1">
    <location>
        <begin position="454"/>
        <end position="477"/>
    </location>
</feature>
<dbReference type="InterPro" id="IPR006428">
    <property type="entry name" value="Portal_SPP1-type"/>
</dbReference>
<sequence>MTEQTLLQNWNNMNKNRFHSDANKEFRYPSADLLLKHVGDLSDMILQHMTKQVPRLETLERYYLGQNDTIMSAHRRKEDHLADNRAAHAVAEYISQFVQGYMIGVPLKTVYEGEEREKEFLKNTNRNNDADEHNSDLILDLSIYGRAYEILYRNKEDENRFAISDVMNTFVIYDDTVERQPIAAVRYTKNFSDERVYTVYLYTDNKVITYQSEDKFSGELMMIKEEDHYFDGVPIIEYKNNKFRTGDFEKVLSGIDLYDAAQSDTANYMQDLNDAMLKITGDVEIDVEKAKDMKQHNILLLKPSYSAEGSANAVDANYIYKQYDVAGTEQYKTRIFNDILMVASVPNLLDNNFSGNQSGEALKMKLFGLSQKRAIKERLFKKSLRDRYRLIANIARLNKEADLDVNSIIITFTENLPRAITEELKTFASLGGKLSQETLISLLVSGVENPAEEIKKIEAEDPRSDGTYDFMKPEGEE</sequence>
<dbReference type="AlphaFoldDB" id="A0A1G6HSU9"/>
<reference evidence="3" key="1">
    <citation type="submission" date="2016-09" db="EMBL/GenBank/DDBJ databases">
        <authorList>
            <person name="Varghese N."/>
            <person name="Submissions S."/>
        </authorList>
    </citation>
    <scope>NUCLEOTIDE SEQUENCE [LARGE SCALE GENOMIC DNA]</scope>
    <source>
        <strain evidence="3">25nlg</strain>
    </source>
</reference>
<dbReference type="NCBIfam" id="TIGR01538">
    <property type="entry name" value="portal_SPP1"/>
    <property type="match status" value="1"/>
</dbReference>
<proteinExistence type="predicted"/>
<dbReference type="OrthoDB" id="3189403at2"/>
<gene>
    <name evidence="2" type="ORF">SAMN05421737_104130</name>
</gene>
<dbReference type="Proteomes" id="UP000242662">
    <property type="component" value="Unassembled WGS sequence"/>
</dbReference>
<name>A0A1G6HSU9_9BACI</name>
<dbReference type="EMBL" id="FMYM01000004">
    <property type="protein sequence ID" value="SDB96566.1"/>
    <property type="molecule type" value="Genomic_DNA"/>
</dbReference>
<evidence type="ECO:0000313" key="2">
    <source>
        <dbReference type="EMBL" id="SDB96566.1"/>
    </source>
</evidence>